<accession>A0ABD1A7E2</accession>
<dbReference type="EMBL" id="JBANAX010000571">
    <property type="protein sequence ID" value="KAL1202669.1"/>
    <property type="molecule type" value="Genomic_DNA"/>
</dbReference>
<organism evidence="4 5">
    <name type="scientific">Cardamine amara subsp. amara</name>
    <dbReference type="NCBI Taxonomy" id="228776"/>
    <lineage>
        <taxon>Eukaryota</taxon>
        <taxon>Viridiplantae</taxon>
        <taxon>Streptophyta</taxon>
        <taxon>Embryophyta</taxon>
        <taxon>Tracheophyta</taxon>
        <taxon>Spermatophyta</taxon>
        <taxon>Magnoliopsida</taxon>
        <taxon>eudicotyledons</taxon>
        <taxon>Gunneridae</taxon>
        <taxon>Pentapetalae</taxon>
        <taxon>rosids</taxon>
        <taxon>malvids</taxon>
        <taxon>Brassicales</taxon>
        <taxon>Brassicaceae</taxon>
        <taxon>Cardamineae</taxon>
        <taxon>Cardamine</taxon>
    </lineage>
</organism>
<keyword evidence="5" id="KW-1185">Reference proteome</keyword>
<proteinExistence type="predicted"/>
<sequence length="202" mass="21931">MNPAQRECIVCGESERSFILTVRNNGVSRRLCTDCLLKEHRELFCSICLNTFDAVPPPQARIKCLNCPAIIHLSCSPHPPPSSSAASSSSVAPPASSFTCPPCSIPNFSFFPKSSRDNEDVPETPLNADSAMALIAAAKISGDSMFKAVKHLKQEVVNKVVAARVAKVKAKDALENLQLLVLRQKASESKTPNSNKRKIDDR</sequence>
<dbReference type="InterPro" id="IPR011011">
    <property type="entry name" value="Znf_FYVE_PHD"/>
</dbReference>
<evidence type="ECO:0000256" key="3">
    <source>
        <dbReference type="ARBA" id="ARBA00022833"/>
    </source>
</evidence>
<evidence type="ECO:0000313" key="5">
    <source>
        <dbReference type="Proteomes" id="UP001558713"/>
    </source>
</evidence>
<keyword evidence="3" id="KW-0862">Zinc</keyword>
<evidence type="ECO:0000256" key="2">
    <source>
        <dbReference type="ARBA" id="ARBA00022771"/>
    </source>
</evidence>
<reference evidence="4 5" key="1">
    <citation type="submission" date="2024-04" db="EMBL/GenBank/DDBJ databases">
        <title>Genome assembly C_amara_ONT_v2.</title>
        <authorList>
            <person name="Yant L."/>
            <person name="Moore C."/>
            <person name="Slenker M."/>
        </authorList>
    </citation>
    <scope>NUCLEOTIDE SEQUENCE [LARGE SCALE GENOMIC DNA]</scope>
    <source>
        <tissue evidence="4">Leaf</tissue>
    </source>
</reference>
<comment type="caution">
    <text evidence="4">The sequence shown here is derived from an EMBL/GenBank/DDBJ whole genome shotgun (WGS) entry which is preliminary data.</text>
</comment>
<dbReference type="AlphaFoldDB" id="A0ABD1A7E2"/>
<evidence type="ECO:0000313" key="4">
    <source>
        <dbReference type="EMBL" id="KAL1202669.1"/>
    </source>
</evidence>
<dbReference type="Proteomes" id="UP001558713">
    <property type="component" value="Unassembled WGS sequence"/>
</dbReference>
<keyword evidence="2" id="KW-0863">Zinc-finger</keyword>
<dbReference type="GO" id="GO:0008270">
    <property type="term" value="F:zinc ion binding"/>
    <property type="evidence" value="ECO:0007669"/>
    <property type="project" value="UniProtKB-KW"/>
</dbReference>
<dbReference type="PANTHER" id="PTHR34451">
    <property type="entry name" value="PHD FINGER FAMILY PROTEIN"/>
    <property type="match status" value="1"/>
</dbReference>
<protein>
    <submittedName>
        <fullName evidence="4">Uncharacterized protein</fullName>
    </submittedName>
</protein>
<name>A0ABD1A7E2_CARAN</name>
<dbReference type="SUPFAM" id="SSF57903">
    <property type="entry name" value="FYVE/PHD zinc finger"/>
    <property type="match status" value="1"/>
</dbReference>
<dbReference type="PANTHER" id="PTHR34451:SF7">
    <property type="entry name" value="PHD FINGER FAMILY PROTEIN"/>
    <property type="match status" value="1"/>
</dbReference>
<dbReference type="Gene3D" id="3.30.40.10">
    <property type="entry name" value="Zinc/RING finger domain, C3HC4 (zinc finger)"/>
    <property type="match status" value="1"/>
</dbReference>
<dbReference type="InterPro" id="IPR013083">
    <property type="entry name" value="Znf_RING/FYVE/PHD"/>
</dbReference>
<keyword evidence="1" id="KW-0479">Metal-binding</keyword>
<evidence type="ECO:0000256" key="1">
    <source>
        <dbReference type="ARBA" id="ARBA00022723"/>
    </source>
</evidence>
<gene>
    <name evidence="4" type="ORF">V5N11_018787</name>
</gene>